<dbReference type="NCBIfam" id="TIGR00765">
    <property type="entry name" value="yihY_not_rbn"/>
    <property type="match status" value="1"/>
</dbReference>
<gene>
    <name evidence="7" type="ORF">ACFOW1_03870</name>
</gene>
<keyword evidence="5 6" id="KW-0472">Membrane</keyword>
<comment type="caution">
    <text evidence="7">The sequence shown here is derived from an EMBL/GenBank/DDBJ whole genome shotgun (WGS) entry which is preliminary data.</text>
</comment>
<feature type="transmembrane region" description="Helical" evidence="6">
    <location>
        <begin position="34"/>
        <end position="57"/>
    </location>
</feature>
<evidence type="ECO:0000313" key="8">
    <source>
        <dbReference type="Proteomes" id="UP001595906"/>
    </source>
</evidence>
<reference evidence="8" key="1">
    <citation type="journal article" date="2019" name="Int. J. Syst. Evol. Microbiol.">
        <title>The Global Catalogue of Microorganisms (GCM) 10K type strain sequencing project: providing services to taxonomists for standard genome sequencing and annotation.</title>
        <authorList>
            <consortium name="The Broad Institute Genomics Platform"/>
            <consortium name="The Broad Institute Genome Sequencing Center for Infectious Disease"/>
            <person name="Wu L."/>
            <person name="Ma J."/>
        </authorList>
    </citation>
    <scope>NUCLEOTIDE SEQUENCE [LARGE SCALE GENOMIC DNA]</scope>
    <source>
        <strain evidence="8">CECT 8010</strain>
    </source>
</reference>
<keyword evidence="3 6" id="KW-0812">Transmembrane</keyword>
<proteinExistence type="predicted"/>
<comment type="subcellular location">
    <subcellularLocation>
        <location evidence="1">Cell membrane</location>
        <topology evidence="1">Multi-pass membrane protein</topology>
    </subcellularLocation>
</comment>
<dbReference type="Pfam" id="PF03631">
    <property type="entry name" value="Virul_fac_BrkB"/>
    <property type="match status" value="1"/>
</dbReference>
<feature type="transmembrane region" description="Helical" evidence="6">
    <location>
        <begin position="217"/>
        <end position="240"/>
    </location>
</feature>
<evidence type="ECO:0000256" key="6">
    <source>
        <dbReference type="SAM" id="Phobius"/>
    </source>
</evidence>
<dbReference type="RefSeq" id="WP_379012400.1">
    <property type="nucleotide sequence ID" value="NZ_JBHSDC010000003.1"/>
</dbReference>
<feature type="transmembrane region" description="Helical" evidence="6">
    <location>
        <begin position="252"/>
        <end position="273"/>
    </location>
</feature>
<evidence type="ECO:0000256" key="4">
    <source>
        <dbReference type="ARBA" id="ARBA00022989"/>
    </source>
</evidence>
<dbReference type="InterPro" id="IPR017039">
    <property type="entry name" value="Virul_fac_BrkB"/>
</dbReference>
<evidence type="ECO:0000313" key="7">
    <source>
        <dbReference type="EMBL" id="MFC4231013.1"/>
    </source>
</evidence>
<feature type="transmembrane region" description="Helical" evidence="6">
    <location>
        <begin position="138"/>
        <end position="162"/>
    </location>
</feature>
<keyword evidence="8" id="KW-1185">Reference proteome</keyword>
<dbReference type="PANTHER" id="PTHR30213">
    <property type="entry name" value="INNER MEMBRANE PROTEIN YHJD"/>
    <property type="match status" value="1"/>
</dbReference>
<dbReference type="PANTHER" id="PTHR30213:SF1">
    <property type="entry name" value="INNER MEMBRANE PROTEIN YHJD"/>
    <property type="match status" value="1"/>
</dbReference>
<organism evidence="7 8">
    <name type="scientific">Parasediminibacterium paludis</name>
    <dbReference type="NCBI Taxonomy" id="908966"/>
    <lineage>
        <taxon>Bacteria</taxon>
        <taxon>Pseudomonadati</taxon>
        <taxon>Bacteroidota</taxon>
        <taxon>Chitinophagia</taxon>
        <taxon>Chitinophagales</taxon>
        <taxon>Chitinophagaceae</taxon>
        <taxon>Parasediminibacterium</taxon>
    </lineage>
</organism>
<accession>A0ABV8PS87</accession>
<evidence type="ECO:0000256" key="5">
    <source>
        <dbReference type="ARBA" id="ARBA00023136"/>
    </source>
</evidence>
<name>A0ABV8PS87_9BACT</name>
<dbReference type="PIRSF" id="PIRSF035875">
    <property type="entry name" value="RNase_BN"/>
    <property type="match status" value="1"/>
</dbReference>
<dbReference type="EMBL" id="JBHSDC010000003">
    <property type="protein sequence ID" value="MFC4231013.1"/>
    <property type="molecule type" value="Genomic_DNA"/>
</dbReference>
<protein>
    <submittedName>
        <fullName evidence="7">YihY/virulence factor BrkB family protein</fullName>
    </submittedName>
</protein>
<evidence type="ECO:0000256" key="2">
    <source>
        <dbReference type="ARBA" id="ARBA00022475"/>
    </source>
</evidence>
<evidence type="ECO:0000256" key="3">
    <source>
        <dbReference type="ARBA" id="ARBA00022692"/>
    </source>
</evidence>
<dbReference type="Proteomes" id="UP001595906">
    <property type="component" value="Unassembled WGS sequence"/>
</dbReference>
<evidence type="ECO:0000256" key="1">
    <source>
        <dbReference type="ARBA" id="ARBA00004651"/>
    </source>
</evidence>
<feature type="transmembrane region" description="Helical" evidence="6">
    <location>
        <begin position="95"/>
        <end position="117"/>
    </location>
</feature>
<keyword evidence="2" id="KW-1003">Cell membrane</keyword>
<sequence>MATVRKHIVTTWMIVKEAYQLFADNKAMRMSAALAYYTIFSIAPMLIVIISLCYVFYGKAAIEGSIYGQIQGFVGKDAALQIEQVIRNATTSTDITWASFIGAASLIFAATGVFAEIQDSINQIWRLKAKPKKGWLKLIINRVLSFSMVISLGFILLVSLIVNSVLDMIGAQLLKLLPQVAIYVAYSINLLITFITISLLFAIIFKVLPDARIKWKDVVVGAVTTALLFMLGKFAIGFYLGRSHVSNSYGAAGSMIIVLLWVYYSSAILYFGAAFTRAYAMYKGSNIYPNNYAVWIKEIELENKDSIHAIINKTITSAKLISTLEETVETEVK</sequence>
<keyword evidence="4 6" id="KW-1133">Transmembrane helix</keyword>
<feature type="transmembrane region" description="Helical" evidence="6">
    <location>
        <begin position="182"/>
        <end position="205"/>
    </location>
</feature>